<dbReference type="EMBL" id="NAJN01000404">
    <property type="protein sequence ID" value="TKA73848.1"/>
    <property type="molecule type" value="Genomic_DNA"/>
</dbReference>
<evidence type="ECO:0000256" key="1">
    <source>
        <dbReference type="SAM" id="MobiDB-lite"/>
    </source>
</evidence>
<feature type="compositionally biased region" description="Low complexity" evidence="1">
    <location>
        <begin position="476"/>
        <end position="490"/>
    </location>
</feature>
<evidence type="ECO:0000313" key="2">
    <source>
        <dbReference type="EMBL" id="TKA73848.1"/>
    </source>
</evidence>
<dbReference type="AlphaFoldDB" id="A0A4U0XE72"/>
<feature type="compositionally biased region" description="Basic residues" evidence="1">
    <location>
        <begin position="130"/>
        <end position="141"/>
    </location>
</feature>
<comment type="caution">
    <text evidence="2">The sequence shown here is derived from an EMBL/GenBank/DDBJ whole genome shotgun (WGS) entry which is preliminary data.</text>
</comment>
<protein>
    <submittedName>
        <fullName evidence="2">Uncharacterized protein</fullName>
    </submittedName>
</protein>
<dbReference type="Proteomes" id="UP000308768">
    <property type="component" value="Unassembled WGS sequence"/>
</dbReference>
<gene>
    <name evidence="2" type="ORF">B0A49_06366</name>
</gene>
<accession>A0A4U0XE72</accession>
<feature type="region of interest" description="Disordered" evidence="1">
    <location>
        <begin position="476"/>
        <end position="503"/>
    </location>
</feature>
<name>A0A4U0XE72_9PEZI</name>
<feature type="compositionally biased region" description="Polar residues" evidence="1">
    <location>
        <begin position="102"/>
        <end position="116"/>
    </location>
</feature>
<proteinExistence type="predicted"/>
<feature type="region of interest" description="Disordered" evidence="1">
    <location>
        <begin position="56"/>
        <end position="197"/>
    </location>
</feature>
<evidence type="ECO:0000313" key="3">
    <source>
        <dbReference type="Proteomes" id="UP000308768"/>
    </source>
</evidence>
<keyword evidence="3" id="KW-1185">Reference proteome</keyword>
<feature type="compositionally biased region" description="Polar residues" evidence="1">
    <location>
        <begin position="67"/>
        <end position="76"/>
    </location>
</feature>
<reference evidence="2 3" key="1">
    <citation type="submission" date="2017-03" db="EMBL/GenBank/DDBJ databases">
        <title>Genomes of endolithic fungi from Antarctica.</title>
        <authorList>
            <person name="Coleine C."/>
            <person name="Masonjones S."/>
            <person name="Stajich J.E."/>
        </authorList>
    </citation>
    <scope>NUCLEOTIDE SEQUENCE [LARGE SCALE GENOMIC DNA]</scope>
    <source>
        <strain evidence="2 3">CCFEE 5187</strain>
    </source>
</reference>
<organism evidence="2 3">
    <name type="scientific">Cryomyces minteri</name>
    <dbReference type="NCBI Taxonomy" id="331657"/>
    <lineage>
        <taxon>Eukaryota</taxon>
        <taxon>Fungi</taxon>
        <taxon>Dikarya</taxon>
        <taxon>Ascomycota</taxon>
        <taxon>Pezizomycotina</taxon>
        <taxon>Dothideomycetes</taxon>
        <taxon>Dothideomycetes incertae sedis</taxon>
        <taxon>Cryomyces</taxon>
    </lineage>
</organism>
<feature type="compositionally biased region" description="Polar residues" evidence="1">
    <location>
        <begin position="170"/>
        <end position="179"/>
    </location>
</feature>
<sequence length="503" mass="55527">MAAETAPYKISLNQHPNYVATWERFQAAQTEKAKLETMRQRVKAELVKLTGGVIPEPAPGLVKDTKTLPTTRTSVTAEPAPASIVVPRGQHPTRRSRPVIARQQSKQENTPEPSQSEQERGGKLTASPRRSGRLNGKRTKYTKYFDDEDEDMSAERPDSPSPTMHRRKPSTTSGSNFSSPEKKSRTSTTLSKRARAPALMMKSTNVFVQRSFPQRLDSLRRPFGVDDPKGPASTVYASNHHDTPAPRKYDQLLNLPFLTPTYGGKRLPNFYQAPTFAVPPVPPKMDWDTHVQGPPTREFFPLHPPPSHDQDAELHEAHRNEAVGQDRLPGNAQDSRQLPLIPHANGASGMPCLSSAFTANVPAVGSNTPAAQFRPIHVPLQHQYPASTATHHIPMFNGLQTTSNIVQHPIHAGPVLQLTSQLPHILPAPRVPEVVLQQPIPTATMQIASFLDSQPQPQPQPQPHSLLVRNINPTQDRQTTQNTQTTQSTQIFPYSAPLQPGFG</sequence>